<evidence type="ECO:0000259" key="1">
    <source>
        <dbReference type="Pfam" id="PF09118"/>
    </source>
</evidence>
<dbReference type="RefSeq" id="WP_039138140.1">
    <property type="nucleotide sequence ID" value="NZ_JSVC01000006.1"/>
</dbReference>
<organism evidence="2 3">
    <name type="scientific">Flavihumibacter solisilvae</name>
    <dbReference type="NCBI Taxonomy" id="1349421"/>
    <lineage>
        <taxon>Bacteria</taxon>
        <taxon>Pseudomonadati</taxon>
        <taxon>Bacteroidota</taxon>
        <taxon>Chitinophagia</taxon>
        <taxon>Chitinophagales</taxon>
        <taxon>Chitinophagaceae</taxon>
        <taxon>Flavihumibacter</taxon>
    </lineage>
</organism>
<proteinExistence type="predicted"/>
<dbReference type="PANTHER" id="PTHR32208">
    <property type="entry name" value="SECRETED PROTEIN-RELATED"/>
    <property type="match status" value="1"/>
</dbReference>
<keyword evidence="3" id="KW-1185">Reference proteome</keyword>
<dbReference type="AlphaFoldDB" id="A0A0C1LJJ0"/>
<dbReference type="InterPro" id="IPR037293">
    <property type="entry name" value="Gal_Oxidase_central_sf"/>
</dbReference>
<comment type="caution">
    <text evidence="2">The sequence shown here is derived from an EMBL/GenBank/DDBJ whole genome shotgun (WGS) entry which is preliminary data.</text>
</comment>
<dbReference type="InterPro" id="IPR013783">
    <property type="entry name" value="Ig-like_fold"/>
</dbReference>
<dbReference type="CDD" id="cd02851">
    <property type="entry name" value="E_set_GO_C"/>
    <property type="match status" value="1"/>
</dbReference>
<dbReference type="InterPro" id="IPR015202">
    <property type="entry name" value="GO-like_E_set"/>
</dbReference>
<name>A0A0C1LJJ0_9BACT</name>
<gene>
    <name evidence="2" type="ORF">OI18_06400</name>
</gene>
<accession>A0A0C1LJJ0</accession>
<dbReference type="InterPro" id="IPR014756">
    <property type="entry name" value="Ig_E-set"/>
</dbReference>
<dbReference type="EMBL" id="JSVC01000006">
    <property type="protein sequence ID" value="KIC95503.1"/>
    <property type="molecule type" value="Genomic_DNA"/>
</dbReference>
<evidence type="ECO:0000313" key="2">
    <source>
        <dbReference type="EMBL" id="KIC95503.1"/>
    </source>
</evidence>
<dbReference type="Gene3D" id="2.60.40.10">
    <property type="entry name" value="Immunoglobulins"/>
    <property type="match status" value="1"/>
</dbReference>
<dbReference type="STRING" id="1349421.OI18_06400"/>
<dbReference type="Gene3D" id="2.120.10.70">
    <property type="entry name" value="Fucose-specific lectin"/>
    <property type="match status" value="1"/>
</dbReference>
<dbReference type="Proteomes" id="UP000031408">
    <property type="component" value="Unassembled WGS sequence"/>
</dbReference>
<protein>
    <recommendedName>
        <fullName evidence="1">Galactose oxidase-like Early set domain-containing protein</fullName>
    </recommendedName>
</protein>
<feature type="domain" description="Galactose oxidase-like Early set" evidence="1">
    <location>
        <begin position="466"/>
        <end position="564"/>
    </location>
</feature>
<dbReference type="PANTHER" id="PTHR32208:SF21">
    <property type="entry name" value="LOW QUALITY PROTEIN: ALDEHYDE OXIDASE GLOX-LIKE"/>
    <property type="match status" value="1"/>
</dbReference>
<sequence length="926" mass="102964">METLPGKSDQATFNIEVAIHRRVLNFLNEASSAEDLLNGKRFRNPEVAKSIIEYRDRQFPLGFKNVNDLQRLDIYTDLAEFLDQFGAATYGQWRDFPHPIPRWGRPGREPNEGVVHAAMLRTGKILFITADETTILWDPLNLAASSFELPLNQPDDIPLGYSQLCSHHVFLSDGRFLAVGGGGYSHNDNAIFGFKFDPISRLWSRTTNSMSEARWYPTAINLGNKKVLVVCGHGSGEMDVYDESTDTFTKVDLDTKPFPSLYPGLHLLPDDKIFYSRTGWGTAGPGNDPELPDDDDQSAFFTFSSPHDGSWTSISPIPPNVDDRTKGMSVLLVNALQSTARVVVFGGVDPLTNNTFESIDASALSPSSNWGSPQPFPDGEHRSLCSSVLLPDGTVFIAGGIQAANTPCAIFNPATNTWSPMADLPSERHYHSVSLLLPNGEVMMAGWHNTKIEIFTPPYLLIGDQPEITSAPEVIQLGQTFDIVTRSAASIAKVVLVRPMAVTHQTDTEQRVVELQFTTLPGDPTRLIATAPVEDKPSALAPPGFYMLFILNREGVPSVAKFVQLTDLRFKGRPAVFPTNAEDNKKSIYTTSLSGRLCQSWDTSHWNMDFPAELANQATLKFQEFPAVFARDAADNKKAIYMVTTDGRLAQIWDTDHWECDFPAELAGHPQLRFQHGVAVFPTNAEDNKKSIYAITTDGRLAQIWDTNHWELDFPAELAGHAQLRFKGIAAVFPTNAEDNKKSIYAITTDGRLAQIWDGNQWELDFPAELAGHSGLRFQPFPAVFATNGEDNKKSIYVITDDGRLAQIWDTDHWELDFPAELAGFGSLRFQQGVTVFSTNAEDNKKSIYAITTDGRLAQIWDSNRWELDFPVDLAGHSHLRFQGIPAVFPTNAEDNKKSVYAITTDGRLAQVWDTNQWKLDFPNEL</sequence>
<dbReference type="InterPro" id="IPR011043">
    <property type="entry name" value="Gal_Oxase/kelch_b-propeller"/>
</dbReference>
<evidence type="ECO:0000313" key="3">
    <source>
        <dbReference type="Proteomes" id="UP000031408"/>
    </source>
</evidence>
<dbReference type="SUPFAM" id="SSF50965">
    <property type="entry name" value="Galactose oxidase, central domain"/>
    <property type="match status" value="1"/>
</dbReference>
<dbReference type="Gene3D" id="2.130.10.80">
    <property type="entry name" value="Galactose oxidase/kelch, beta-propeller"/>
    <property type="match status" value="1"/>
</dbReference>
<reference evidence="2 3" key="1">
    <citation type="submission" date="2014-11" db="EMBL/GenBank/DDBJ databases">
        <title>Genome sequence of Flavihumibacter solisilvae 3-3.</title>
        <authorList>
            <person name="Zhou G."/>
            <person name="Li M."/>
            <person name="Wang G."/>
        </authorList>
    </citation>
    <scope>NUCLEOTIDE SEQUENCE [LARGE SCALE GENOMIC DNA]</scope>
    <source>
        <strain evidence="2 3">3-3</strain>
    </source>
</reference>
<dbReference type="Pfam" id="PF09118">
    <property type="entry name" value="GO-like_E_set"/>
    <property type="match status" value="1"/>
</dbReference>
<dbReference type="OrthoDB" id="872573at2"/>
<dbReference type="SUPFAM" id="SSF89372">
    <property type="entry name" value="Fucose-specific lectin"/>
    <property type="match status" value="1"/>
</dbReference>
<dbReference type="SUPFAM" id="SSF81296">
    <property type="entry name" value="E set domains"/>
    <property type="match status" value="1"/>
</dbReference>